<dbReference type="AlphaFoldDB" id="A0A8J2JVW0"/>
<dbReference type="SMART" id="SM00612">
    <property type="entry name" value="Kelch"/>
    <property type="match status" value="2"/>
</dbReference>
<sequence>MSLTNNTLSENQFGDSISAENVQSLLRGSRSCFLSCLKFVQSDLNLPKCIPYMRFAISEDIDEILQLVVPLAWKNAKYLVYQPDFLEIRYLLKPAFSNVDSIFQHGLQFGLLSDMLLSVYTWMAIDPLVRVNDFIKILDDYCLDFVDKGVLEKIRMDPTLEKNGSESSLPRTFHKRNLIGGNCRDEHVSISNVDKECNQQRTQKRGTRKPNISQVGCSYLEYEPRPKRYSADEFASVYTDGNGILEIDLSDDYEESARSKRRVVDTPTSASSRKMYFMSGIFKRRLLANDLQVERIVTFPFNDSCAGLVYHTDYILAICSSISSGLQSNDQTTPIIRYLNLKDKVWRIGPPMILPRYQFGWVFGNDSLYVVGGESPYHISQVCCSNTLYELDLQTKEWTRKATMQSGRIGVSIVSFESRLFAIGGGSHFAQYGIECEVYNPESNTWSSISKLNRPRRNAGTFVFDRNIYVVGGNQGFPTVETYNESDSIWKLLENRKLPFFANCKSVAFSG</sequence>
<dbReference type="PANTHER" id="PTHR24412">
    <property type="entry name" value="KELCH PROTEIN"/>
    <property type="match status" value="1"/>
</dbReference>
<name>A0A8J2JVW0_9HEXA</name>
<dbReference type="PANTHER" id="PTHR24412:SF489">
    <property type="entry name" value="RING FINGER DOMAIN AND KELCH REPEAT-CONTAINING PROTEIN DDB_G0271372"/>
    <property type="match status" value="1"/>
</dbReference>
<evidence type="ECO:0000313" key="4">
    <source>
        <dbReference type="Proteomes" id="UP000708208"/>
    </source>
</evidence>
<proteinExistence type="predicted"/>
<evidence type="ECO:0000256" key="2">
    <source>
        <dbReference type="ARBA" id="ARBA00022737"/>
    </source>
</evidence>
<keyword evidence="1" id="KW-0880">Kelch repeat</keyword>
<accession>A0A8J2JVW0</accession>
<evidence type="ECO:0000256" key="1">
    <source>
        <dbReference type="ARBA" id="ARBA00022441"/>
    </source>
</evidence>
<dbReference type="InterPro" id="IPR006652">
    <property type="entry name" value="Kelch_1"/>
</dbReference>
<evidence type="ECO:0000313" key="3">
    <source>
        <dbReference type="EMBL" id="CAG7722985.1"/>
    </source>
</evidence>
<dbReference type="EMBL" id="CAJVCH010094467">
    <property type="protein sequence ID" value="CAG7722985.1"/>
    <property type="molecule type" value="Genomic_DNA"/>
</dbReference>
<dbReference type="OrthoDB" id="7940062at2759"/>
<organism evidence="3 4">
    <name type="scientific">Allacma fusca</name>
    <dbReference type="NCBI Taxonomy" id="39272"/>
    <lineage>
        <taxon>Eukaryota</taxon>
        <taxon>Metazoa</taxon>
        <taxon>Ecdysozoa</taxon>
        <taxon>Arthropoda</taxon>
        <taxon>Hexapoda</taxon>
        <taxon>Collembola</taxon>
        <taxon>Symphypleona</taxon>
        <taxon>Sminthuridae</taxon>
        <taxon>Allacma</taxon>
    </lineage>
</organism>
<gene>
    <name evidence="3" type="ORF">AFUS01_LOCUS12093</name>
</gene>
<protein>
    <recommendedName>
        <fullName evidence="5">BACK domain-containing protein</fullName>
    </recommendedName>
</protein>
<dbReference type="Proteomes" id="UP000708208">
    <property type="component" value="Unassembled WGS sequence"/>
</dbReference>
<dbReference type="Pfam" id="PF24681">
    <property type="entry name" value="Kelch_KLHDC2_KLHL20_DRC7"/>
    <property type="match status" value="1"/>
</dbReference>
<comment type="caution">
    <text evidence="3">The sequence shown here is derived from an EMBL/GenBank/DDBJ whole genome shotgun (WGS) entry which is preliminary data.</text>
</comment>
<keyword evidence="4" id="KW-1185">Reference proteome</keyword>
<reference evidence="3" key="1">
    <citation type="submission" date="2021-06" db="EMBL/GenBank/DDBJ databases">
        <authorList>
            <person name="Hodson N. C."/>
            <person name="Mongue J. A."/>
            <person name="Jaron S. K."/>
        </authorList>
    </citation>
    <scope>NUCLEOTIDE SEQUENCE</scope>
</reference>
<keyword evidence="2" id="KW-0677">Repeat</keyword>
<evidence type="ECO:0008006" key="5">
    <source>
        <dbReference type="Google" id="ProtNLM"/>
    </source>
</evidence>